<dbReference type="Proteomes" id="UP001328107">
    <property type="component" value="Unassembled WGS sequence"/>
</dbReference>
<evidence type="ECO:0000256" key="1">
    <source>
        <dbReference type="ARBA" id="ARBA00022441"/>
    </source>
</evidence>
<accession>A0AAN5IAM3</accession>
<dbReference type="AlphaFoldDB" id="A0AAN5IAM3"/>
<dbReference type="PANTHER" id="PTHR46428:SF1">
    <property type="entry name" value="KELCH DOMAIN-CONTAINING PROTEIN 10"/>
    <property type="match status" value="1"/>
</dbReference>
<gene>
    <name evidence="3" type="ORF">PMAYCL1PPCAC_29172</name>
</gene>
<keyword evidence="1" id="KW-0880">Kelch repeat</keyword>
<organism evidence="3 4">
    <name type="scientific">Pristionchus mayeri</name>
    <dbReference type="NCBI Taxonomy" id="1317129"/>
    <lineage>
        <taxon>Eukaryota</taxon>
        <taxon>Metazoa</taxon>
        <taxon>Ecdysozoa</taxon>
        <taxon>Nematoda</taxon>
        <taxon>Chromadorea</taxon>
        <taxon>Rhabditida</taxon>
        <taxon>Rhabditina</taxon>
        <taxon>Diplogasteromorpha</taxon>
        <taxon>Diplogasteroidea</taxon>
        <taxon>Neodiplogasteridae</taxon>
        <taxon>Pristionchus</taxon>
    </lineage>
</organism>
<keyword evidence="2" id="KW-0677">Repeat</keyword>
<keyword evidence="4" id="KW-1185">Reference proteome</keyword>
<dbReference type="SUPFAM" id="SSF117281">
    <property type="entry name" value="Kelch motif"/>
    <property type="match status" value="1"/>
</dbReference>
<feature type="non-terminal residue" evidence="3">
    <location>
        <position position="1"/>
    </location>
</feature>
<dbReference type="PANTHER" id="PTHR46428">
    <property type="entry name" value="KELCH DOMAIN-CONTAINING PROTEIN 10"/>
    <property type="match status" value="1"/>
</dbReference>
<name>A0AAN5IAM3_9BILA</name>
<evidence type="ECO:0000313" key="3">
    <source>
        <dbReference type="EMBL" id="GMR58977.1"/>
    </source>
</evidence>
<dbReference type="Gene3D" id="2.120.10.80">
    <property type="entry name" value="Kelch-type beta propeller"/>
    <property type="match status" value="1"/>
</dbReference>
<sequence>RAVMASVTSDDITVAWGVQPPPIEAQTRRWRTGIFQDVQESSDGKLLYFLYDPILDERSGTSGNRRRGNNCIVVFDLYLRCFTQEIPLSVPGSPKFLFALRPLAVGGDTRAIVVSKTDSGGSGQQLHLTLLDLSTQGHLPITHPLDIGREFICTIREDAPELIVMANPGLQYFNVRIMVLKTNEPLYVWYDAILPLSYDFQYYFSCRVVFLLSSNTDGSLDYTRLHILDMQTCALTTTSCSADPRKGFPTPRVHAAIVTIQGFIAVCGGEVVDRRVGRVERMNDYWRLNLSSFQWEHLSGEMPVPLIEPRLTTTYGGHAYLWGDWDGNLPGI</sequence>
<reference evidence="4" key="1">
    <citation type="submission" date="2022-10" db="EMBL/GenBank/DDBJ databases">
        <title>Genome assembly of Pristionchus species.</title>
        <authorList>
            <person name="Yoshida K."/>
            <person name="Sommer R.J."/>
        </authorList>
    </citation>
    <scope>NUCLEOTIDE SEQUENCE [LARGE SCALE GENOMIC DNA]</scope>
    <source>
        <strain evidence="4">RS5460</strain>
    </source>
</reference>
<evidence type="ECO:0000313" key="4">
    <source>
        <dbReference type="Proteomes" id="UP001328107"/>
    </source>
</evidence>
<protein>
    <submittedName>
        <fullName evidence="3">Uncharacterized protein</fullName>
    </submittedName>
</protein>
<dbReference type="EMBL" id="BTRK01000006">
    <property type="protein sequence ID" value="GMR58977.1"/>
    <property type="molecule type" value="Genomic_DNA"/>
</dbReference>
<proteinExistence type="predicted"/>
<dbReference type="GO" id="GO:0032874">
    <property type="term" value="P:positive regulation of stress-activated MAPK cascade"/>
    <property type="evidence" value="ECO:0007669"/>
    <property type="project" value="TreeGrafter"/>
</dbReference>
<evidence type="ECO:0000256" key="2">
    <source>
        <dbReference type="ARBA" id="ARBA00022737"/>
    </source>
</evidence>
<dbReference type="InterPro" id="IPR052125">
    <property type="entry name" value="KLHDC10"/>
</dbReference>
<comment type="caution">
    <text evidence="3">The sequence shown here is derived from an EMBL/GenBank/DDBJ whole genome shotgun (WGS) entry which is preliminary data.</text>
</comment>
<dbReference type="InterPro" id="IPR015915">
    <property type="entry name" value="Kelch-typ_b-propeller"/>
</dbReference>